<dbReference type="Gene3D" id="2.40.50.100">
    <property type="match status" value="1"/>
</dbReference>
<sequence length="73" mass="8297">MFSITLQKPEQTSIRNILRGQVAQIEIQDSRVDLAVLVEGHKIWASISKWAQNELRFAIGQDVYVQIKAVSVM</sequence>
<gene>
    <name evidence="4" type="primary">modC_1</name>
    <name evidence="4" type="ORF">NCTC11872_00115</name>
</gene>
<accession>A0A2X1QJY5</accession>
<evidence type="ECO:0000256" key="1">
    <source>
        <dbReference type="ARBA" id="ARBA00022505"/>
    </source>
</evidence>
<dbReference type="GO" id="GO:0005524">
    <property type="term" value="F:ATP binding"/>
    <property type="evidence" value="ECO:0007669"/>
    <property type="project" value="UniProtKB-KW"/>
</dbReference>
<evidence type="ECO:0000313" key="4">
    <source>
        <dbReference type="EMBL" id="SPX40542.1"/>
    </source>
</evidence>
<dbReference type="InterPro" id="IPR004606">
    <property type="entry name" value="Mop_domain"/>
</dbReference>
<dbReference type="NCBIfam" id="TIGR00638">
    <property type="entry name" value="Mop"/>
    <property type="match status" value="1"/>
</dbReference>
<dbReference type="GO" id="GO:0015689">
    <property type="term" value="P:molybdate ion transport"/>
    <property type="evidence" value="ECO:0007669"/>
    <property type="project" value="InterPro"/>
</dbReference>
<dbReference type="SUPFAM" id="SSF50331">
    <property type="entry name" value="MOP-like"/>
    <property type="match status" value="1"/>
</dbReference>
<dbReference type="EMBL" id="UASK01000002">
    <property type="protein sequence ID" value="SPX40542.1"/>
    <property type="molecule type" value="Genomic_DNA"/>
</dbReference>
<name>A0A2X1QJY5_HAEIF</name>
<evidence type="ECO:0000313" key="5">
    <source>
        <dbReference type="Proteomes" id="UP000249936"/>
    </source>
</evidence>
<keyword evidence="1 2" id="KW-0500">Molybdenum</keyword>
<dbReference type="Pfam" id="PF03459">
    <property type="entry name" value="TOBE"/>
    <property type="match status" value="1"/>
</dbReference>
<proteinExistence type="predicted"/>
<dbReference type="Proteomes" id="UP000249936">
    <property type="component" value="Unassembled WGS sequence"/>
</dbReference>
<evidence type="ECO:0000259" key="3">
    <source>
        <dbReference type="PROSITE" id="PS51866"/>
    </source>
</evidence>
<protein>
    <submittedName>
        <fullName evidence="4">Molybdate transporter ATP-binding protein</fullName>
        <ecNumber evidence="4">3.6.3.29</ecNumber>
    </submittedName>
</protein>
<reference evidence="4 5" key="1">
    <citation type="submission" date="2018-06" db="EMBL/GenBank/DDBJ databases">
        <authorList>
            <consortium name="Pathogen Informatics"/>
            <person name="Doyle S."/>
        </authorList>
    </citation>
    <scope>NUCLEOTIDE SEQUENCE [LARGE SCALE GENOMIC DNA]</scope>
    <source>
        <strain evidence="4 5">NCTC11872</strain>
    </source>
</reference>
<dbReference type="EC" id="3.6.3.29" evidence="4"/>
<dbReference type="AlphaFoldDB" id="A0A2X1QJY5"/>
<dbReference type="InterPro" id="IPR005116">
    <property type="entry name" value="Transp-assoc_OB_typ1"/>
</dbReference>
<keyword evidence="4" id="KW-0547">Nucleotide-binding</keyword>
<keyword evidence="4" id="KW-0378">Hydrolase</keyword>
<dbReference type="PROSITE" id="PS51866">
    <property type="entry name" value="MOP"/>
    <property type="match status" value="1"/>
</dbReference>
<feature type="domain" description="Mop" evidence="3">
    <location>
        <begin position="11"/>
        <end position="73"/>
    </location>
</feature>
<dbReference type="InterPro" id="IPR008995">
    <property type="entry name" value="Mo/tungstate-bd_C_term_dom"/>
</dbReference>
<dbReference type="GO" id="GO:0016787">
    <property type="term" value="F:hydrolase activity"/>
    <property type="evidence" value="ECO:0007669"/>
    <property type="project" value="UniProtKB-KW"/>
</dbReference>
<evidence type="ECO:0000256" key="2">
    <source>
        <dbReference type="PROSITE-ProRule" id="PRU01213"/>
    </source>
</evidence>
<keyword evidence="4" id="KW-0067">ATP-binding</keyword>
<organism evidence="4 5">
    <name type="scientific">Haemophilus influenzae</name>
    <dbReference type="NCBI Taxonomy" id="727"/>
    <lineage>
        <taxon>Bacteria</taxon>
        <taxon>Pseudomonadati</taxon>
        <taxon>Pseudomonadota</taxon>
        <taxon>Gammaproteobacteria</taxon>
        <taxon>Pasteurellales</taxon>
        <taxon>Pasteurellaceae</taxon>
        <taxon>Haemophilus</taxon>
    </lineage>
</organism>